<dbReference type="VEuPathDB" id="VectorBase:PHUM461020"/>
<proteinExistence type="inferred from homology"/>
<reference evidence="4" key="1">
    <citation type="submission" date="2007-04" db="EMBL/GenBank/DDBJ databases">
        <title>Annotation of Pediculus humanus corporis strain USDA.</title>
        <authorList>
            <person name="Kirkness E."/>
            <person name="Hannick L."/>
            <person name="Hass B."/>
            <person name="Bruggner R."/>
            <person name="Lawson D."/>
            <person name="Bidwell S."/>
            <person name="Joardar V."/>
            <person name="Caler E."/>
            <person name="Walenz B."/>
            <person name="Inman J."/>
            <person name="Schobel S."/>
            <person name="Galinsky K."/>
            <person name="Amedeo P."/>
            <person name="Strausberg R."/>
        </authorList>
    </citation>
    <scope>NUCLEOTIDE SEQUENCE</scope>
    <source>
        <strain evidence="4">USDA</strain>
    </source>
</reference>
<reference evidence="5" key="3">
    <citation type="submission" date="2020-05" db="UniProtKB">
        <authorList>
            <consortium name="EnsemblMetazoa"/>
        </authorList>
    </citation>
    <scope>IDENTIFICATION</scope>
    <source>
        <strain evidence="5">USDA</strain>
    </source>
</reference>
<dbReference type="SUPFAM" id="SSF52540">
    <property type="entry name" value="P-loop containing nucleoside triphosphate hydrolases"/>
    <property type="match status" value="1"/>
</dbReference>
<dbReference type="FunCoup" id="E0VVB6">
    <property type="interactions" value="10"/>
</dbReference>
<dbReference type="EMBL" id="AAZO01005603">
    <property type="status" value="NOT_ANNOTATED_CDS"/>
    <property type="molecule type" value="Genomic_DNA"/>
</dbReference>
<dbReference type="HOGENOM" id="CLU_027239_1_1_1"/>
<dbReference type="OMA" id="CIGNNFD"/>
<dbReference type="InParanoid" id="E0VVB6"/>
<evidence type="ECO:0000256" key="2">
    <source>
        <dbReference type="ARBA" id="ARBA00022679"/>
    </source>
</evidence>
<sequence length="321" mass="37457">MGRITYEKIEGEDGEKLDELFGIKDCLVEVNPGRVILPPDYKDIGERIMDLKVRKDDVWLISYPRTGSTWAQEMIWCIGNDLDYEKAKQIQQLRTPLLELSAIMAHHHGDWMKELGNSVDLVENLTSPRFIKSHLPWELLPKDLKIVQPKVVYVARNPKDMCVSYYHYCQLVHNMKGSFEDFCHLFLKDKAPIGPIWNHILGFWNRRNENNILFLKYEDMKKDQKGAIKKAAKFLNKNLSDEDVEKLAEHLSFNKMKENPAVNLEPLMSRKEGFSKNSQLKFIRKGQIGDYKNFMSDELIKKFDTWTENNLKGTGLTFETV</sequence>
<keyword evidence="2" id="KW-0808">Transferase</keyword>
<protein>
    <recommendedName>
        <fullName evidence="3">Sulfotransferase domain-containing protein</fullName>
    </recommendedName>
</protein>
<dbReference type="RefSeq" id="XP_002430060.1">
    <property type="nucleotide sequence ID" value="XM_002430015.1"/>
</dbReference>
<name>E0VVB6_PEDHC</name>
<keyword evidence="6" id="KW-1185">Reference proteome</keyword>
<dbReference type="EMBL" id="DS235806">
    <property type="protein sequence ID" value="EEB17322.1"/>
    <property type="molecule type" value="Genomic_DNA"/>
</dbReference>
<dbReference type="KEGG" id="phu:Phum_PHUM461020"/>
<dbReference type="Pfam" id="PF00685">
    <property type="entry name" value="Sulfotransfer_1"/>
    <property type="match status" value="1"/>
</dbReference>
<evidence type="ECO:0000313" key="6">
    <source>
        <dbReference type="Proteomes" id="UP000009046"/>
    </source>
</evidence>
<gene>
    <name evidence="5" type="primary">8238427</name>
    <name evidence="4" type="ORF">Phum_PHUM461020</name>
</gene>
<dbReference type="EnsemblMetazoa" id="PHUM461020-RA">
    <property type="protein sequence ID" value="PHUM461020-PA"/>
    <property type="gene ID" value="PHUM461020"/>
</dbReference>
<evidence type="ECO:0000259" key="3">
    <source>
        <dbReference type="Pfam" id="PF00685"/>
    </source>
</evidence>
<dbReference type="eggNOG" id="KOG1584">
    <property type="taxonomic scope" value="Eukaryota"/>
</dbReference>
<evidence type="ECO:0000313" key="4">
    <source>
        <dbReference type="EMBL" id="EEB17322.1"/>
    </source>
</evidence>
<dbReference type="GO" id="GO:0008146">
    <property type="term" value="F:sulfotransferase activity"/>
    <property type="evidence" value="ECO:0007669"/>
    <property type="project" value="InterPro"/>
</dbReference>
<reference evidence="4" key="2">
    <citation type="submission" date="2007-04" db="EMBL/GenBank/DDBJ databases">
        <title>The genome of the human body louse.</title>
        <authorList>
            <consortium name="The Human Body Louse Genome Consortium"/>
            <person name="Kirkness E."/>
            <person name="Walenz B."/>
            <person name="Hass B."/>
            <person name="Bruggner R."/>
            <person name="Strausberg R."/>
        </authorList>
    </citation>
    <scope>NUCLEOTIDE SEQUENCE</scope>
    <source>
        <strain evidence="4">USDA</strain>
    </source>
</reference>
<evidence type="ECO:0000313" key="5">
    <source>
        <dbReference type="EnsemblMetazoa" id="PHUM461020-PA"/>
    </source>
</evidence>
<dbReference type="InterPro" id="IPR000863">
    <property type="entry name" value="Sulfotransferase_dom"/>
</dbReference>
<dbReference type="Proteomes" id="UP000009046">
    <property type="component" value="Unassembled WGS sequence"/>
</dbReference>
<dbReference type="Gene3D" id="3.40.50.300">
    <property type="entry name" value="P-loop containing nucleotide triphosphate hydrolases"/>
    <property type="match status" value="1"/>
</dbReference>
<dbReference type="InterPro" id="IPR027417">
    <property type="entry name" value="P-loop_NTPase"/>
</dbReference>
<dbReference type="PANTHER" id="PTHR11783">
    <property type="entry name" value="SULFOTRANSFERASE SULT"/>
    <property type="match status" value="1"/>
</dbReference>
<dbReference type="OrthoDB" id="205623at2759"/>
<comment type="similarity">
    <text evidence="1">Belongs to the sulfotransferase 1 family.</text>
</comment>
<organism>
    <name type="scientific">Pediculus humanus subsp. corporis</name>
    <name type="common">Body louse</name>
    <dbReference type="NCBI Taxonomy" id="121224"/>
    <lineage>
        <taxon>Eukaryota</taxon>
        <taxon>Metazoa</taxon>
        <taxon>Ecdysozoa</taxon>
        <taxon>Arthropoda</taxon>
        <taxon>Hexapoda</taxon>
        <taxon>Insecta</taxon>
        <taxon>Pterygota</taxon>
        <taxon>Neoptera</taxon>
        <taxon>Paraneoptera</taxon>
        <taxon>Psocodea</taxon>
        <taxon>Troctomorpha</taxon>
        <taxon>Phthiraptera</taxon>
        <taxon>Anoplura</taxon>
        <taxon>Pediculidae</taxon>
        <taxon>Pediculus</taxon>
    </lineage>
</organism>
<accession>E0VVB6</accession>
<dbReference type="CTD" id="8238427"/>
<dbReference type="GeneID" id="8238427"/>
<evidence type="ECO:0000256" key="1">
    <source>
        <dbReference type="ARBA" id="ARBA00005771"/>
    </source>
</evidence>
<feature type="domain" description="Sulfotransferase" evidence="3">
    <location>
        <begin position="55"/>
        <end position="315"/>
    </location>
</feature>
<dbReference type="AlphaFoldDB" id="E0VVB6"/>